<organism evidence="3 4">
    <name type="scientific">Acrasis kona</name>
    <dbReference type="NCBI Taxonomy" id="1008807"/>
    <lineage>
        <taxon>Eukaryota</taxon>
        <taxon>Discoba</taxon>
        <taxon>Heterolobosea</taxon>
        <taxon>Tetramitia</taxon>
        <taxon>Eutetramitia</taxon>
        <taxon>Acrasidae</taxon>
        <taxon>Acrasis</taxon>
    </lineage>
</organism>
<dbReference type="Gene3D" id="2.60.40.10">
    <property type="entry name" value="Immunoglobulins"/>
    <property type="match status" value="1"/>
</dbReference>
<proteinExistence type="predicted"/>
<feature type="compositionally biased region" description="Polar residues" evidence="1">
    <location>
        <begin position="161"/>
        <end position="203"/>
    </location>
</feature>
<dbReference type="Proteomes" id="UP001431209">
    <property type="component" value="Unassembled WGS sequence"/>
</dbReference>
<gene>
    <name evidence="3" type="ORF">AKO1_012895</name>
</gene>
<keyword evidence="4" id="KW-1185">Reference proteome</keyword>
<dbReference type="CDD" id="cd00102">
    <property type="entry name" value="IPT"/>
    <property type="match status" value="1"/>
</dbReference>
<name>A0AAW2YWF5_9EUKA</name>
<feature type="region of interest" description="Disordered" evidence="1">
    <location>
        <begin position="151"/>
        <end position="203"/>
    </location>
</feature>
<dbReference type="InterPro" id="IPR013783">
    <property type="entry name" value="Ig-like_fold"/>
</dbReference>
<dbReference type="AlphaFoldDB" id="A0AAW2YWF5"/>
<feature type="domain" description="IPT/TIG" evidence="2">
    <location>
        <begin position="210"/>
        <end position="295"/>
    </location>
</feature>
<sequence>MNLATTLFLPLTRGDDYSNYVTPIAQQKATQEDCSVRIVDGTRKQRYGTNYWVQRNVITIQVSSNSQFEEARIFCNRKGTTDPKHMETICYMETNAKRLNSSFEVTFKKKLPYTSGRPETQKQIWLSAEFWSKGVMVKRCNSEAFFVCSRPGTDKSPPSSPEQVIPSSPVSPFKVNIQSSPVRRNSPDPQVNNIPLPSTSTEPRTTCIQPQLVSILPSSGSYIGGCEATITIRNYTLLANDQVSIYFGLIPVTNIEIVGENTVVATTPARFMPGTVSVSIVINGNEIKNNIEYRYISELVPSTSTQPYHSYGNVRHDAFEDYQQHKRIKLM</sequence>
<evidence type="ECO:0000313" key="3">
    <source>
        <dbReference type="EMBL" id="KAL0481095.1"/>
    </source>
</evidence>
<evidence type="ECO:0000313" key="4">
    <source>
        <dbReference type="Proteomes" id="UP001431209"/>
    </source>
</evidence>
<evidence type="ECO:0000256" key="1">
    <source>
        <dbReference type="SAM" id="MobiDB-lite"/>
    </source>
</evidence>
<evidence type="ECO:0000259" key="2">
    <source>
        <dbReference type="Pfam" id="PF01833"/>
    </source>
</evidence>
<dbReference type="Pfam" id="PF01833">
    <property type="entry name" value="TIG"/>
    <property type="match status" value="1"/>
</dbReference>
<comment type="caution">
    <text evidence="3">The sequence shown here is derived from an EMBL/GenBank/DDBJ whole genome shotgun (WGS) entry which is preliminary data.</text>
</comment>
<protein>
    <submittedName>
        <fullName evidence="3">Transcription factor coe2-B</fullName>
    </submittedName>
</protein>
<reference evidence="3 4" key="1">
    <citation type="submission" date="2024-03" db="EMBL/GenBank/DDBJ databases">
        <title>The Acrasis kona genome and developmental transcriptomes reveal deep origins of eukaryotic multicellular pathways.</title>
        <authorList>
            <person name="Sheikh S."/>
            <person name="Fu C.-J."/>
            <person name="Brown M.W."/>
            <person name="Baldauf S.L."/>
        </authorList>
    </citation>
    <scope>NUCLEOTIDE SEQUENCE [LARGE SCALE GENOMIC DNA]</scope>
    <source>
        <strain evidence="3 4">ATCC MYA-3509</strain>
    </source>
</reference>
<dbReference type="InterPro" id="IPR002909">
    <property type="entry name" value="IPT_dom"/>
</dbReference>
<dbReference type="SUPFAM" id="SSF81296">
    <property type="entry name" value="E set domains"/>
    <property type="match status" value="1"/>
</dbReference>
<dbReference type="InterPro" id="IPR014756">
    <property type="entry name" value="Ig_E-set"/>
</dbReference>
<dbReference type="EMBL" id="JAOPGA020000732">
    <property type="protein sequence ID" value="KAL0481095.1"/>
    <property type="molecule type" value="Genomic_DNA"/>
</dbReference>
<accession>A0AAW2YWF5</accession>